<dbReference type="Proteomes" id="UP001148838">
    <property type="component" value="Unassembled WGS sequence"/>
</dbReference>
<dbReference type="Gene3D" id="3.40.50.150">
    <property type="entry name" value="Vaccinia Virus protein VP39"/>
    <property type="match status" value="1"/>
</dbReference>
<dbReference type="Pfam" id="PF13489">
    <property type="entry name" value="Methyltransf_23"/>
    <property type="match status" value="1"/>
</dbReference>
<evidence type="ECO:0000313" key="6">
    <source>
        <dbReference type="Proteomes" id="UP001148838"/>
    </source>
</evidence>
<evidence type="ECO:0008006" key="7">
    <source>
        <dbReference type="Google" id="ProtNLM"/>
    </source>
</evidence>
<dbReference type="PANTHER" id="PTHR43464:SF19">
    <property type="entry name" value="UBIQUINONE BIOSYNTHESIS O-METHYLTRANSFERASE, MITOCHONDRIAL"/>
    <property type="match status" value="1"/>
</dbReference>
<evidence type="ECO:0000256" key="2">
    <source>
        <dbReference type="ARBA" id="ARBA00022679"/>
    </source>
</evidence>
<keyword evidence="3" id="KW-0831">Ubiquinone biosynthesis</keyword>
<proteinExistence type="predicted"/>
<protein>
    <recommendedName>
        <fullName evidence="7">Polyprenyldihydroxybenzoate methyltransferase</fullName>
    </recommendedName>
</protein>
<evidence type="ECO:0000313" key="5">
    <source>
        <dbReference type="EMBL" id="KAJ4442825.1"/>
    </source>
</evidence>
<evidence type="ECO:0000256" key="3">
    <source>
        <dbReference type="ARBA" id="ARBA00022688"/>
    </source>
</evidence>
<gene>
    <name evidence="5" type="ORF">ANN_04418</name>
</gene>
<evidence type="ECO:0000256" key="1">
    <source>
        <dbReference type="ARBA" id="ARBA00022603"/>
    </source>
</evidence>
<keyword evidence="6" id="KW-1185">Reference proteome</keyword>
<organism evidence="5 6">
    <name type="scientific">Periplaneta americana</name>
    <name type="common">American cockroach</name>
    <name type="synonym">Blatta americana</name>
    <dbReference type="NCBI Taxonomy" id="6978"/>
    <lineage>
        <taxon>Eukaryota</taxon>
        <taxon>Metazoa</taxon>
        <taxon>Ecdysozoa</taxon>
        <taxon>Arthropoda</taxon>
        <taxon>Hexapoda</taxon>
        <taxon>Insecta</taxon>
        <taxon>Pterygota</taxon>
        <taxon>Neoptera</taxon>
        <taxon>Polyneoptera</taxon>
        <taxon>Dictyoptera</taxon>
        <taxon>Blattodea</taxon>
        <taxon>Blattoidea</taxon>
        <taxon>Blattidae</taxon>
        <taxon>Blattinae</taxon>
        <taxon>Periplaneta</taxon>
    </lineage>
</organism>
<dbReference type="EMBL" id="JAJSOF020000013">
    <property type="protein sequence ID" value="KAJ4442825.1"/>
    <property type="molecule type" value="Genomic_DNA"/>
</dbReference>
<keyword evidence="2" id="KW-0808">Transferase</keyword>
<dbReference type="InterPro" id="IPR010233">
    <property type="entry name" value="UbiG_MeTrfase"/>
</dbReference>
<dbReference type="PANTHER" id="PTHR43464">
    <property type="entry name" value="METHYLTRANSFERASE"/>
    <property type="match status" value="1"/>
</dbReference>
<dbReference type="InterPro" id="IPR029063">
    <property type="entry name" value="SAM-dependent_MTases_sf"/>
</dbReference>
<keyword evidence="4" id="KW-0949">S-adenosyl-L-methionine</keyword>
<reference evidence="5 6" key="1">
    <citation type="journal article" date="2022" name="Allergy">
        <title>Genome assembly and annotation of Periplaneta americana reveal a comprehensive cockroach allergen profile.</title>
        <authorList>
            <person name="Wang L."/>
            <person name="Xiong Q."/>
            <person name="Saelim N."/>
            <person name="Wang L."/>
            <person name="Nong W."/>
            <person name="Wan A.T."/>
            <person name="Shi M."/>
            <person name="Liu X."/>
            <person name="Cao Q."/>
            <person name="Hui J.H.L."/>
            <person name="Sookrung N."/>
            <person name="Leung T.F."/>
            <person name="Tungtrongchitr A."/>
            <person name="Tsui S.K.W."/>
        </authorList>
    </citation>
    <scope>NUCLEOTIDE SEQUENCE [LARGE SCALE GENOMIC DNA]</scope>
    <source>
        <strain evidence="5">PWHHKU_190912</strain>
    </source>
</reference>
<sequence>MSTIKISEALYDVSYRVQLIRDGLLNTGQLDLAKWQSSRPLQGLKILDVGCGGGILSESSNENAVARQNTKQYLTKTFHFLKNGGLLIFQPLARIGAEVTGIDASQNMIDRANLHAQKDTKIGKSVTYICATIEEHMNEHKDFYNAVVASEVLEHVTHKDLFLEACVSTLKPGGSIFITTLNRTLLMWAAGIVMAEYVLGLVPKGTHELNKCVKPHEVQALLERYGCSTKLVHGMMYNFLSNEWFWSPNTNINYALQAVRKYQ</sequence>
<dbReference type="SUPFAM" id="SSF53335">
    <property type="entry name" value="S-adenosyl-L-methionine-dependent methyltransferases"/>
    <property type="match status" value="1"/>
</dbReference>
<accession>A0ABQ8T8I5</accession>
<dbReference type="NCBIfam" id="TIGR01983">
    <property type="entry name" value="UbiG"/>
    <property type="match status" value="1"/>
</dbReference>
<name>A0ABQ8T8I5_PERAM</name>
<dbReference type="CDD" id="cd02440">
    <property type="entry name" value="AdoMet_MTases"/>
    <property type="match status" value="1"/>
</dbReference>
<comment type="caution">
    <text evidence="5">The sequence shown here is derived from an EMBL/GenBank/DDBJ whole genome shotgun (WGS) entry which is preliminary data.</text>
</comment>
<evidence type="ECO:0000256" key="4">
    <source>
        <dbReference type="ARBA" id="ARBA00022691"/>
    </source>
</evidence>
<keyword evidence="1" id="KW-0489">Methyltransferase</keyword>